<dbReference type="Pfam" id="PF25326">
    <property type="entry name" value="ARM_SRB8"/>
    <property type="match status" value="1"/>
</dbReference>
<evidence type="ECO:0000256" key="4">
    <source>
        <dbReference type="ARBA" id="ARBA00019622"/>
    </source>
</evidence>
<evidence type="ECO:0000256" key="5">
    <source>
        <dbReference type="ARBA" id="ARBA00022491"/>
    </source>
</evidence>
<feature type="compositionally biased region" description="Low complexity" evidence="12">
    <location>
        <begin position="1718"/>
        <end position="1737"/>
    </location>
</feature>
<dbReference type="GO" id="GO:0016592">
    <property type="term" value="C:mediator complex"/>
    <property type="evidence" value="ECO:0007669"/>
    <property type="project" value="InterPro"/>
</dbReference>
<name>A0A9P7B7Y7_RHOMI</name>
<evidence type="ECO:0000256" key="2">
    <source>
        <dbReference type="ARBA" id="ARBA00010289"/>
    </source>
</evidence>
<keyword evidence="8" id="KW-0804">Transcription</keyword>
<feature type="compositionally biased region" description="Low complexity" evidence="12">
    <location>
        <begin position="40"/>
        <end position="51"/>
    </location>
</feature>
<feature type="region of interest" description="Disordered" evidence="12">
    <location>
        <begin position="81"/>
        <end position="103"/>
    </location>
</feature>
<keyword evidence="6" id="KW-0805">Transcription regulation</keyword>
<evidence type="ECO:0000256" key="12">
    <source>
        <dbReference type="SAM" id="MobiDB-lite"/>
    </source>
</evidence>
<evidence type="ECO:0000256" key="3">
    <source>
        <dbReference type="ARBA" id="ARBA00011629"/>
    </source>
</evidence>
<evidence type="ECO:0000256" key="8">
    <source>
        <dbReference type="ARBA" id="ARBA00023163"/>
    </source>
</evidence>
<protein>
    <recommendedName>
        <fullName evidence="4">Mediator of RNA polymerase II transcription subunit 12</fullName>
    </recommendedName>
    <alternativeName>
        <fullName evidence="11">Mediator complex subunit 12</fullName>
    </alternativeName>
</protein>
<dbReference type="GO" id="GO:0006357">
    <property type="term" value="P:regulation of transcription by RNA polymerase II"/>
    <property type="evidence" value="ECO:0007669"/>
    <property type="project" value="InterPro"/>
</dbReference>
<feature type="region of interest" description="Disordered" evidence="12">
    <location>
        <begin position="1718"/>
        <end position="1824"/>
    </location>
</feature>
<evidence type="ECO:0000256" key="11">
    <source>
        <dbReference type="ARBA" id="ARBA00032010"/>
    </source>
</evidence>
<evidence type="ECO:0000256" key="10">
    <source>
        <dbReference type="ARBA" id="ARBA00025661"/>
    </source>
</evidence>
<feature type="region of interest" description="Disordered" evidence="12">
    <location>
        <begin position="1"/>
        <end position="62"/>
    </location>
</feature>
<keyword evidence="5" id="KW-0678">Repressor</keyword>
<sequence>MSRPPPPYPGSTAASSGASSTTRRNHAASSKAGAGGDGSAGSSAAQAISEAETSHTYRPSPIDGILAEQGLERYHLEPPSWRAPWILRPPPGPSAQADRPPASNATVGLGPNKSLIRLAGAPAPVAGPGGAASSLNTADGDGGCTAWPVFYPPHDGMDEDRLTEQVVKHGFAAKSLVQAETFSAHQHIYEKLKSGDILGNLSRLVSAVRTKAETQLPTYGPSTFRLPSRITLTDSKREAWFSDLASPSIPLSKLSRSVPHGYKGEKGLDMLAHRKVQVDRAVWFVRAFGGVEIQSLAKTRPQATAIYLYTTEFTGVVCDFLRKQLSEVLLPRSGTTAQTATSVPPTHSSPLGPPLTTTATTARARSGSLSMQAKAAAASAAAAAAAVAASTAAGNASENGAAALLDEEKRKAWEDKYEYTVKLTASLYHECLLDRLQFLRFLVSLLESSRSGNPSDTLGQLSFIVTLIEDYCDDILENEPETARLASGCMTRLDELEGVPDSSLRNRLRSALQVLVRKSFGRHPDSFASLFPTPVFPSPAFSPTDPPKLQSLIQAGPVSPAGSSCTSADEATMRDSIYADLADLRARRQLLSATLQENLAAATPDSAMEDRARLVAIEHLDAFEFPHRVRDTHRSIFLAPTASHSLTWPEALPLFFTYAVTPSRPCSGHRRYLVAQLISMERERLQSGKKRVTRSAASTLPGAELRVEDAFVRWIDTLDPNLAEKHDVRLLAEELFRAGVMNYGAYLQRMIARGETERDLDGDSESVHLWILRTAPLDPSLAGVKRRVAFSSDKAPAKSTRGVEPKLAQARHDIEQLFGTAARGAQASVSDLLESVRQLVEDGSQWAVTRDILPIAVSGRIDRATGCLNISRDVLAVTCQIYQSVKDWAGLLQLLTVMMQLRPSDEVLTHIIDIVHSRLDIWASLDVLSDLGSALFGAFQQSKLDSPTANRRLLQLLRDFGEAGLIDHEAQTALRQELQMLASAASPSSDRQSPPALPIPLPEMQALQADATAEAVAKVASSLWHRYRSHPNWITALLDSAILCIRQLATIEPLVDLIRQLEAKMPLGGFSSALAPWTAGMRAAQAETLFGGPSGDATASFFAELAVAGVFHPIAIQQHLVAPARRVMLRLLLQAGSTADVGASVTTVLQNIQRILAPIVGNMAGEGARSGDSVTDLPRRQMIASRRSSLTRHAGLPSIAGALASLIVEQEVAARLGLEAHAQATGAYFVRLASLPRLQALFSRAPKALRDGMLDCAELNSLPGVKELRPNLLAGLLVILKDGGAASPASLGSTEELDIFLSGLTIWRLNISKVEVVACLERLELDPSISASERYAALHTLSKHFLERVCSGDGKSYLGEQVVRCYSGPASDELVSVAFERLAGAVRELIAASLDKETQERPELVLRTTSALLDKLLQNSTANGRAKSIDELLEAVRDLLVHQAQFRTGPEEEAARHQRALRPAHLIVLALRCAGKSTGKRTAELFRDCLALIAASAALATLLLDACSAILYALPDLSSTLRAPTFSSLANAPFPYCLSCDGIPDPVLDRLVRLFGPFVPTSPVRNPWELLDHADPTTTHSAIARKAAAANDKFLPPPTQLVNLGPIDLATFRARIIATIPAVTALDASSNVSTSSAHSNNSSNGAHRFEKGRQTNFDFETPCTTLSVSARDHRRTLNVTRLVSSRLEAAAAAGAHAAASAANAAAQMKASSASVSASASKAGTPGATATQTTAPAGRGVKRRNSQQQQQPAAEVVVIDSDDDTVSGAAGLAKTGATQAKAKKAKTTSTASAGAGSQAATGRTASKTTAGKAPGKTTRKRKAAA</sequence>
<evidence type="ECO:0000256" key="1">
    <source>
        <dbReference type="ARBA" id="ARBA00004123"/>
    </source>
</evidence>
<feature type="compositionally biased region" description="Low complexity" evidence="12">
    <location>
        <begin position="1786"/>
        <end position="1815"/>
    </location>
</feature>
<comment type="function">
    <text evidence="10">Component of the SRB8-11 complex. The SRB8-11 complex is a regulatory module of the Mediator complex which is itself involved in regulation of basal and activated RNA polymerase II-dependent transcription. The SRB8-11 complex may be involved in the transcriptional repression of a subset of genes regulated by Mediator. It may inhibit the association of the Mediator complex with RNA polymerase II to form the holoenzyme complex.</text>
</comment>
<keyword evidence="9" id="KW-0539">Nucleus</keyword>
<comment type="subunit">
    <text evidence="3">Component of the SRB8-11 complex, which itself associates with the Mediator complex.</text>
</comment>
<evidence type="ECO:0000256" key="6">
    <source>
        <dbReference type="ARBA" id="ARBA00023015"/>
    </source>
</evidence>
<evidence type="ECO:0000256" key="7">
    <source>
        <dbReference type="ARBA" id="ARBA00023159"/>
    </source>
</evidence>
<evidence type="ECO:0000256" key="9">
    <source>
        <dbReference type="ARBA" id="ARBA00023242"/>
    </source>
</evidence>
<feature type="compositionally biased region" description="Low complexity" evidence="12">
    <location>
        <begin position="1746"/>
        <end position="1758"/>
    </location>
</feature>
<feature type="region of interest" description="Disordered" evidence="12">
    <location>
        <begin position="334"/>
        <end position="363"/>
    </location>
</feature>
<comment type="similarity">
    <text evidence="2">Belongs to the Mediator complex subunit 12 family.</text>
</comment>
<keyword evidence="15" id="KW-1185">Reference proteome</keyword>
<comment type="caution">
    <text evidence="14">The sequence shown here is derived from an EMBL/GenBank/DDBJ whole genome shotgun (WGS) entry which is preliminary data.</text>
</comment>
<dbReference type="PANTHER" id="PTHR46567">
    <property type="entry name" value="MEDIATOR OF RNA POLYMERASE II TRANSCRIPTION SUBUNIT 12"/>
    <property type="match status" value="1"/>
</dbReference>
<dbReference type="GO" id="GO:0003712">
    <property type="term" value="F:transcription coregulator activity"/>
    <property type="evidence" value="ECO:0007669"/>
    <property type="project" value="InterPro"/>
</dbReference>
<dbReference type="PANTHER" id="PTHR46567:SF1">
    <property type="entry name" value="MEDIATOR OF RNA POLYMERASE II TRANSCRIPTION SUBUNIT 12"/>
    <property type="match status" value="1"/>
</dbReference>
<feature type="region of interest" description="Disordered" evidence="12">
    <location>
        <begin position="1630"/>
        <end position="1649"/>
    </location>
</feature>
<evidence type="ECO:0000259" key="13">
    <source>
        <dbReference type="SMART" id="SM01281"/>
    </source>
</evidence>
<feature type="domain" description="Mediator complex subunit Med12" evidence="13">
    <location>
        <begin position="223"/>
        <end position="286"/>
    </location>
</feature>
<dbReference type="EMBL" id="PUHQ01000010">
    <property type="protein sequence ID" value="KAG0665222.1"/>
    <property type="molecule type" value="Genomic_DNA"/>
</dbReference>
<feature type="compositionally biased region" description="Low complexity" evidence="12">
    <location>
        <begin position="1765"/>
        <end position="1779"/>
    </location>
</feature>
<keyword evidence="7" id="KW-0010">Activator</keyword>
<comment type="subcellular location">
    <subcellularLocation>
        <location evidence="1">Nucleus</location>
    </subcellularLocation>
</comment>
<evidence type="ECO:0000313" key="15">
    <source>
        <dbReference type="Proteomes" id="UP000777482"/>
    </source>
</evidence>
<accession>A0A9P7B7Y7</accession>
<dbReference type="SMART" id="SM01281">
    <property type="entry name" value="Med12"/>
    <property type="match status" value="1"/>
</dbReference>
<organism evidence="14 15">
    <name type="scientific">Rhodotorula mucilaginosa</name>
    <name type="common">Yeast</name>
    <name type="synonym">Rhodotorula rubra</name>
    <dbReference type="NCBI Taxonomy" id="5537"/>
    <lineage>
        <taxon>Eukaryota</taxon>
        <taxon>Fungi</taxon>
        <taxon>Dikarya</taxon>
        <taxon>Basidiomycota</taxon>
        <taxon>Pucciniomycotina</taxon>
        <taxon>Microbotryomycetes</taxon>
        <taxon>Sporidiobolales</taxon>
        <taxon>Sporidiobolaceae</taxon>
        <taxon>Rhodotorula</taxon>
    </lineage>
</organism>
<evidence type="ECO:0000313" key="14">
    <source>
        <dbReference type="EMBL" id="KAG0665222.1"/>
    </source>
</evidence>
<dbReference type="Proteomes" id="UP000777482">
    <property type="component" value="Unassembled WGS sequence"/>
</dbReference>
<dbReference type="OrthoDB" id="20828at2759"/>
<dbReference type="InterPro" id="IPR057344">
    <property type="entry name" value="ARM_SRB8"/>
</dbReference>
<feature type="compositionally biased region" description="Low complexity" evidence="12">
    <location>
        <begin position="1630"/>
        <end position="1644"/>
    </location>
</feature>
<feature type="compositionally biased region" description="Polar residues" evidence="12">
    <location>
        <begin position="334"/>
        <end position="343"/>
    </location>
</feature>
<gene>
    <name evidence="14" type="ORF">C6P46_000321</name>
</gene>
<feature type="compositionally biased region" description="Low complexity" evidence="12">
    <location>
        <begin position="344"/>
        <end position="363"/>
    </location>
</feature>
<reference evidence="14 15" key="1">
    <citation type="submission" date="2020-11" db="EMBL/GenBank/DDBJ databases">
        <title>Kefir isolates.</title>
        <authorList>
            <person name="Marcisauskas S."/>
            <person name="Kim Y."/>
            <person name="Blasche S."/>
        </authorList>
    </citation>
    <scope>NUCLEOTIDE SEQUENCE [LARGE SCALE GENOMIC DNA]</scope>
    <source>
        <strain evidence="14 15">KR</strain>
    </source>
</reference>
<dbReference type="Pfam" id="PF09497">
    <property type="entry name" value="Med12"/>
    <property type="match status" value="1"/>
</dbReference>
<proteinExistence type="inferred from homology"/>
<feature type="compositionally biased region" description="Low complexity" evidence="12">
    <location>
        <begin position="10"/>
        <end position="32"/>
    </location>
</feature>
<dbReference type="InterPro" id="IPR019035">
    <property type="entry name" value="Mediator_Med12"/>
</dbReference>